<evidence type="ECO:0008006" key="3">
    <source>
        <dbReference type="Google" id="ProtNLM"/>
    </source>
</evidence>
<reference evidence="1 2" key="1">
    <citation type="submission" date="2024-07" db="EMBL/GenBank/DDBJ databases">
        <authorList>
            <person name="Lee S."/>
            <person name="Kang M."/>
        </authorList>
    </citation>
    <scope>NUCLEOTIDE SEQUENCE [LARGE SCALE GENOMIC DNA]</scope>
    <source>
        <strain evidence="1 2">DS6</strain>
    </source>
</reference>
<sequence length="353" mass="36932">MSRRVIVLVVAAVVLLLAATLVGIRLLRDDRTPFAEAMALSPGDAARYTWTDWSAVRRQVGAHLDADSTPAQVSTFLSKSYDQDLTPMSALTDSAALLQQSFGWSPATLEWEMFSESTSGAVVIGRLPDSLDVQDLEDDLTELGFDPPGKGSDVWDGSSVTMPSAGGSDDETTPVITHVAFVPDQHLVLTSDATAYLQQAVDHLDDDALPDGVQQVVDASDEPVAAAVYTGDYACTALAMTQADADDQATAAQLVAKAGKVNPVDGFAMAREPAGGVRVAMSFENHDQAVANADSRSRLASGPAPGQYGTFADRFKLGKVAADGDVVTMALHPVAGSSVLSDLSTGPLLFATC</sequence>
<protein>
    <recommendedName>
        <fullName evidence="3">DUF3352 domain-containing protein</fullName>
    </recommendedName>
</protein>
<name>A0ABV3SUZ5_9ACTN</name>
<comment type="caution">
    <text evidence="1">The sequence shown here is derived from an EMBL/GenBank/DDBJ whole genome shotgun (WGS) entry which is preliminary data.</text>
</comment>
<accession>A0ABV3SUZ5</accession>
<dbReference type="EMBL" id="JBFPJR010000005">
    <property type="protein sequence ID" value="MEX0426757.1"/>
    <property type="molecule type" value="Genomic_DNA"/>
</dbReference>
<proteinExistence type="predicted"/>
<evidence type="ECO:0000313" key="2">
    <source>
        <dbReference type="Proteomes" id="UP001556631"/>
    </source>
</evidence>
<keyword evidence="2" id="KW-1185">Reference proteome</keyword>
<dbReference type="RefSeq" id="WP_367991494.1">
    <property type="nucleotide sequence ID" value="NZ_JBFPJR010000005.1"/>
</dbReference>
<gene>
    <name evidence="1" type="ORF">AB3X52_03920</name>
</gene>
<organism evidence="1 2">
    <name type="scientific">Nocardioides eburneus</name>
    <dbReference type="NCBI Taxonomy" id="3231482"/>
    <lineage>
        <taxon>Bacteria</taxon>
        <taxon>Bacillati</taxon>
        <taxon>Actinomycetota</taxon>
        <taxon>Actinomycetes</taxon>
        <taxon>Propionibacteriales</taxon>
        <taxon>Nocardioidaceae</taxon>
        <taxon>Nocardioides</taxon>
    </lineage>
</organism>
<dbReference type="Proteomes" id="UP001556631">
    <property type="component" value="Unassembled WGS sequence"/>
</dbReference>
<evidence type="ECO:0000313" key="1">
    <source>
        <dbReference type="EMBL" id="MEX0426757.1"/>
    </source>
</evidence>